<evidence type="ECO:0000259" key="9">
    <source>
        <dbReference type="Pfam" id="PF22931"/>
    </source>
</evidence>
<keyword evidence="4" id="KW-0547">Nucleotide-binding</keyword>
<keyword evidence="3" id="KW-0808">Transferase</keyword>
<protein>
    <recommendedName>
        <fullName evidence="1">non-specific protein-tyrosine kinase</fullName>
        <ecNumber evidence="1">2.7.10.2</ecNumber>
    </recommendedName>
</protein>
<dbReference type="Gene3D" id="1.10.150.50">
    <property type="entry name" value="Transcription Factor, Ets-1"/>
    <property type="match status" value="1"/>
</dbReference>
<dbReference type="InterPro" id="IPR049587">
    <property type="entry name" value="TNK-like_SAM"/>
</dbReference>
<reference evidence="10" key="1">
    <citation type="submission" date="2025-05" db="UniProtKB">
        <authorList>
            <consortium name="Ensembl"/>
        </authorList>
    </citation>
    <scope>IDENTIFICATION</scope>
</reference>
<dbReference type="EC" id="2.7.10.2" evidence="1"/>
<organism evidence="10 11">
    <name type="scientific">Sinocyclocheilus grahami</name>
    <name type="common">Dianchi golden-line fish</name>
    <name type="synonym">Barbus grahami</name>
    <dbReference type="NCBI Taxonomy" id="75366"/>
    <lineage>
        <taxon>Eukaryota</taxon>
        <taxon>Metazoa</taxon>
        <taxon>Chordata</taxon>
        <taxon>Craniata</taxon>
        <taxon>Vertebrata</taxon>
        <taxon>Euteleostomi</taxon>
        <taxon>Actinopterygii</taxon>
        <taxon>Neopterygii</taxon>
        <taxon>Teleostei</taxon>
        <taxon>Ostariophysi</taxon>
        <taxon>Cypriniformes</taxon>
        <taxon>Cyprinidae</taxon>
        <taxon>Cyprininae</taxon>
        <taxon>Sinocyclocheilus</taxon>
    </lineage>
</organism>
<evidence type="ECO:0000256" key="1">
    <source>
        <dbReference type="ARBA" id="ARBA00011903"/>
    </source>
</evidence>
<evidence type="ECO:0000256" key="8">
    <source>
        <dbReference type="SAM" id="Phobius"/>
    </source>
</evidence>
<name>A0A672QE44_SINGR</name>
<keyword evidence="2" id="KW-0728">SH3 domain</keyword>
<dbReference type="CDD" id="cd09539">
    <property type="entry name" value="SAM_TNK-like"/>
    <property type="match status" value="1"/>
</dbReference>
<sequence>MMDRDTQWLYQLLASVQLERFYVRMRDGLNVTRIEHLNYVKEADLEQIGISRPGQRRLWEAVRHYKINMRPRSWMVKVFYIFTYPLFLFIHLAYL</sequence>
<evidence type="ECO:0000256" key="5">
    <source>
        <dbReference type="ARBA" id="ARBA00022777"/>
    </source>
</evidence>
<evidence type="ECO:0000256" key="7">
    <source>
        <dbReference type="ARBA" id="ARBA00023137"/>
    </source>
</evidence>
<evidence type="ECO:0000256" key="3">
    <source>
        <dbReference type="ARBA" id="ARBA00022679"/>
    </source>
</evidence>
<evidence type="ECO:0000313" key="11">
    <source>
        <dbReference type="Proteomes" id="UP000472262"/>
    </source>
</evidence>
<keyword evidence="11" id="KW-1185">Reference proteome</keyword>
<accession>A0A672QE44</accession>
<evidence type="ECO:0000256" key="4">
    <source>
        <dbReference type="ARBA" id="ARBA00022741"/>
    </source>
</evidence>
<keyword evidence="8" id="KW-0472">Membrane</keyword>
<evidence type="ECO:0000256" key="2">
    <source>
        <dbReference type="ARBA" id="ARBA00022443"/>
    </source>
</evidence>
<dbReference type="GO" id="GO:0004715">
    <property type="term" value="F:non-membrane spanning protein tyrosine kinase activity"/>
    <property type="evidence" value="ECO:0007669"/>
    <property type="project" value="UniProtKB-EC"/>
</dbReference>
<keyword evidence="8" id="KW-0812">Transmembrane</keyword>
<keyword evidence="7" id="KW-0829">Tyrosine-protein kinase</keyword>
<dbReference type="GO" id="GO:0005524">
    <property type="term" value="F:ATP binding"/>
    <property type="evidence" value="ECO:0007669"/>
    <property type="project" value="UniProtKB-KW"/>
</dbReference>
<evidence type="ECO:0000313" key="10">
    <source>
        <dbReference type="Ensembl" id="ENSSGRP00000074131.1"/>
    </source>
</evidence>
<dbReference type="Ensembl" id="ENSSGRT00000078918.1">
    <property type="protein sequence ID" value="ENSSGRP00000074131.1"/>
    <property type="gene ID" value="ENSSGRG00000037671.1"/>
</dbReference>
<keyword evidence="6" id="KW-0067">ATP-binding</keyword>
<dbReference type="InterPro" id="IPR055175">
    <property type="entry name" value="ACK/TNK-like_SAM"/>
</dbReference>
<feature type="domain" description="ACK/TNK-like SAM" evidence="9">
    <location>
        <begin position="9"/>
        <end position="63"/>
    </location>
</feature>
<dbReference type="SUPFAM" id="SSF47769">
    <property type="entry name" value="SAM/Pointed domain"/>
    <property type="match status" value="1"/>
</dbReference>
<dbReference type="AlphaFoldDB" id="A0A672QE44"/>
<evidence type="ECO:0000256" key="6">
    <source>
        <dbReference type="ARBA" id="ARBA00022840"/>
    </source>
</evidence>
<dbReference type="OMA" id="SWMSKGH"/>
<dbReference type="Proteomes" id="UP000472262">
    <property type="component" value="Unassembled WGS sequence"/>
</dbReference>
<keyword evidence="8" id="KW-1133">Transmembrane helix</keyword>
<keyword evidence="5" id="KW-0418">Kinase</keyword>
<proteinExistence type="predicted"/>
<dbReference type="Ensembl" id="ENSSGRT00000078919.1">
    <property type="protein sequence ID" value="ENSSGRP00000074132.1"/>
    <property type="gene ID" value="ENSSGRG00000037672.1"/>
</dbReference>
<feature type="transmembrane region" description="Helical" evidence="8">
    <location>
        <begin position="74"/>
        <end position="94"/>
    </location>
</feature>
<dbReference type="Pfam" id="PF22931">
    <property type="entry name" value="SAM_TNK"/>
    <property type="match status" value="1"/>
</dbReference>
<dbReference type="InterPro" id="IPR013761">
    <property type="entry name" value="SAM/pointed_sf"/>
</dbReference>